<sequence length="163" mass="19133">MSDDIEPMTAAFILNAIRKNHRRAAIVSELSIDDFDLPDSEDITENHYSYKPRPEGHKLMRRIDALMWSSLERTAIEIKVTKADFMRDTYWKRRAWQRVSHRFIYAVPHDLDVMSPHGCGLWRIHKDGRIEVAKKAIINRTPDSLPQTVVQRMAYRISGERDE</sequence>
<evidence type="ECO:0008006" key="3">
    <source>
        <dbReference type="Google" id="ProtNLM"/>
    </source>
</evidence>
<protein>
    <recommendedName>
        <fullName evidence="3">MmcB family DNA repair protein</fullName>
    </recommendedName>
</protein>
<organism evidence="1 2">
    <name type="scientific">Lysinibacter cavernae</name>
    <dbReference type="NCBI Taxonomy" id="1640652"/>
    <lineage>
        <taxon>Bacteria</taxon>
        <taxon>Bacillati</taxon>
        <taxon>Actinomycetota</taxon>
        <taxon>Actinomycetes</taxon>
        <taxon>Micrococcales</taxon>
        <taxon>Microbacteriaceae</taxon>
        <taxon>Lysinibacter</taxon>
    </lineage>
</organism>
<gene>
    <name evidence="1" type="ORF">FHX76_000399</name>
</gene>
<evidence type="ECO:0000313" key="2">
    <source>
        <dbReference type="Proteomes" id="UP000541033"/>
    </source>
</evidence>
<dbReference type="EMBL" id="JAAMOX010000001">
    <property type="protein sequence ID" value="NIH52531.1"/>
    <property type="molecule type" value="Genomic_DNA"/>
</dbReference>
<comment type="caution">
    <text evidence="1">The sequence shown here is derived from an EMBL/GenBank/DDBJ whole genome shotgun (WGS) entry which is preliminary data.</text>
</comment>
<proteinExistence type="predicted"/>
<dbReference type="AlphaFoldDB" id="A0A7X5QYX4"/>
<reference evidence="1 2" key="1">
    <citation type="submission" date="2020-02" db="EMBL/GenBank/DDBJ databases">
        <title>Sequencing the genomes of 1000 actinobacteria strains.</title>
        <authorList>
            <person name="Klenk H.-P."/>
        </authorList>
    </citation>
    <scope>NUCLEOTIDE SEQUENCE [LARGE SCALE GENOMIC DNA]</scope>
    <source>
        <strain evidence="1 2">DSM 27960</strain>
    </source>
</reference>
<accession>A0A7X5QYX4</accession>
<name>A0A7X5QYX4_9MICO</name>
<keyword evidence="2" id="KW-1185">Reference proteome</keyword>
<evidence type="ECO:0000313" key="1">
    <source>
        <dbReference type="EMBL" id="NIH52531.1"/>
    </source>
</evidence>
<dbReference type="Proteomes" id="UP000541033">
    <property type="component" value="Unassembled WGS sequence"/>
</dbReference>
<dbReference type="RefSeq" id="WP_208402410.1">
    <property type="nucleotide sequence ID" value="NZ_JAAMOX010000001.1"/>
</dbReference>